<dbReference type="GeneID" id="24802463"/>
<dbReference type="Pfam" id="PF07895">
    <property type="entry name" value="DUF1673"/>
    <property type="match status" value="1"/>
</dbReference>
<feature type="transmembrane region" description="Helical" evidence="1">
    <location>
        <begin position="150"/>
        <end position="167"/>
    </location>
</feature>
<feature type="transmembrane region" description="Helical" evidence="1">
    <location>
        <begin position="61"/>
        <end position="81"/>
    </location>
</feature>
<sequence>MNVLIKNIRKLMGWCPNAKALETKHSVCPEYLEVDNQSGRKDTGNSPVPSPGWWNRRHNRMLMMSSGLTLVSLLGIGFFGVHLRDESFIFGLIIGTIFNLPICIWNWHFLNKIKNSSKRVQTKNKLIVISGLLGLTTLLTQSSLVGWRVVLAFISGFCLTTFLYYLTDVYWEKKNKKIVLLEGSYMPDIYIVNA</sequence>
<keyword evidence="1" id="KW-0472">Membrane</keyword>
<dbReference type="RefSeq" id="WP_048122438.1">
    <property type="nucleotide sequence ID" value="NZ_CP009530.1"/>
</dbReference>
<dbReference type="InterPro" id="IPR012874">
    <property type="entry name" value="DUF1673_METspp"/>
</dbReference>
<dbReference type="Proteomes" id="UP000033079">
    <property type="component" value="Chromosome"/>
</dbReference>
<organism evidence="2 3">
    <name type="scientific">Methanosarcina barkeri 227</name>
    <dbReference type="NCBI Taxonomy" id="1434106"/>
    <lineage>
        <taxon>Archaea</taxon>
        <taxon>Methanobacteriati</taxon>
        <taxon>Methanobacteriota</taxon>
        <taxon>Stenosarchaea group</taxon>
        <taxon>Methanomicrobia</taxon>
        <taxon>Methanosarcinales</taxon>
        <taxon>Methanosarcinaceae</taxon>
        <taxon>Methanosarcina</taxon>
    </lineage>
</organism>
<dbReference type="PATRIC" id="fig|1434106.5.peg.4248"/>
<name>A0A0E3R7P0_METBA</name>
<proteinExistence type="predicted"/>
<evidence type="ECO:0000313" key="3">
    <source>
        <dbReference type="Proteomes" id="UP000033079"/>
    </source>
</evidence>
<protein>
    <recommendedName>
        <fullName evidence="4">DUF1673 domain-containing protein</fullName>
    </recommendedName>
</protein>
<gene>
    <name evidence="2" type="ORF">MSBR2_3357</name>
</gene>
<reference evidence="2 3" key="1">
    <citation type="submission" date="2014-07" db="EMBL/GenBank/DDBJ databases">
        <title>Methanogenic archaea and the global carbon cycle.</title>
        <authorList>
            <person name="Henriksen J.R."/>
            <person name="Luke J."/>
            <person name="Reinhart S."/>
            <person name="Benedict M.N."/>
            <person name="Youngblut N.D."/>
            <person name="Metcalf M.E."/>
            <person name="Whitaker R.J."/>
            <person name="Metcalf W.W."/>
        </authorList>
    </citation>
    <scope>NUCLEOTIDE SEQUENCE [LARGE SCALE GENOMIC DNA]</scope>
    <source>
        <strain evidence="2 3">227</strain>
    </source>
</reference>
<dbReference type="KEGG" id="mbar:MSBR2_3357"/>
<keyword evidence="1" id="KW-0812">Transmembrane</keyword>
<evidence type="ECO:0000256" key="1">
    <source>
        <dbReference type="SAM" id="Phobius"/>
    </source>
</evidence>
<feature type="transmembrane region" description="Helical" evidence="1">
    <location>
        <begin position="126"/>
        <end position="144"/>
    </location>
</feature>
<dbReference type="EMBL" id="CP009530">
    <property type="protein sequence ID" value="AKB59873.1"/>
    <property type="molecule type" value="Genomic_DNA"/>
</dbReference>
<keyword evidence="1" id="KW-1133">Transmembrane helix</keyword>
<evidence type="ECO:0008006" key="4">
    <source>
        <dbReference type="Google" id="ProtNLM"/>
    </source>
</evidence>
<dbReference type="AlphaFoldDB" id="A0A0E3R7P0"/>
<feature type="transmembrane region" description="Helical" evidence="1">
    <location>
        <begin position="87"/>
        <end position="105"/>
    </location>
</feature>
<dbReference type="HOGENOM" id="CLU_1363666_0_0_2"/>
<evidence type="ECO:0000313" key="2">
    <source>
        <dbReference type="EMBL" id="AKB59873.1"/>
    </source>
</evidence>
<accession>A0A0E3R7P0</accession>